<reference evidence="2" key="1">
    <citation type="journal article" date="2016" name="Nature">
        <title>Genome evolution in the allotetraploid frog Xenopus laevis.</title>
        <authorList>
            <person name="Session A.M."/>
            <person name="Uno Y."/>
            <person name="Kwon T."/>
            <person name="Chapman J.A."/>
            <person name="Toyoda A."/>
            <person name="Takahashi S."/>
            <person name="Fukui A."/>
            <person name="Hikosaka A."/>
            <person name="Suzuki A."/>
            <person name="Kondo M."/>
            <person name="van Heeringen S.J."/>
            <person name="Quigley I."/>
            <person name="Heinz S."/>
            <person name="Ogino H."/>
            <person name="Ochi H."/>
            <person name="Hellsten U."/>
            <person name="Lyons J.B."/>
            <person name="Simakov O."/>
            <person name="Putnam N."/>
            <person name="Stites J."/>
            <person name="Kuroki Y."/>
            <person name="Tanaka T."/>
            <person name="Michiue T."/>
            <person name="Watanabe M."/>
            <person name="Bogdanovic O."/>
            <person name="Lister R."/>
            <person name="Georgiou G."/>
            <person name="Paranjpe S.S."/>
            <person name="van Kruijsbergen I."/>
            <person name="Shu S."/>
            <person name="Carlson J."/>
            <person name="Kinoshita T."/>
            <person name="Ohta Y."/>
            <person name="Mawaribuchi S."/>
            <person name="Jenkins J."/>
            <person name="Grimwood J."/>
            <person name="Schmutz J."/>
            <person name="Mitros T."/>
            <person name="Mozaffari S.V."/>
            <person name="Suzuki Y."/>
            <person name="Haramoto Y."/>
            <person name="Yamamoto T.S."/>
            <person name="Takagi C."/>
            <person name="Heald R."/>
            <person name="Miller K."/>
            <person name="Haudenschild C."/>
            <person name="Kitzman J."/>
            <person name="Nakayama T."/>
            <person name="Izutsu Y."/>
            <person name="Robert J."/>
            <person name="Fortriede J."/>
            <person name="Burns K."/>
            <person name="Lotay V."/>
            <person name="Karimi K."/>
            <person name="Yasuoka Y."/>
            <person name="Dichmann D.S."/>
            <person name="Flajnik M.F."/>
            <person name="Houston D.W."/>
            <person name="Shendure J."/>
            <person name="DuPasquier L."/>
            <person name="Vize P.D."/>
            <person name="Zorn A.M."/>
            <person name="Ito M."/>
            <person name="Marcotte E.M."/>
            <person name="Wallingford J.B."/>
            <person name="Ito Y."/>
            <person name="Asashima M."/>
            <person name="Ueno N."/>
            <person name="Matsuda Y."/>
            <person name="Veenstra G.J."/>
            <person name="Fujiyama A."/>
            <person name="Harland R.M."/>
            <person name="Taira M."/>
            <person name="Rokhsar D.S."/>
        </authorList>
    </citation>
    <scope>NUCLEOTIDE SEQUENCE [LARGE SCALE GENOMIC DNA]</scope>
    <source>
        <strain evidence="2">J</strain>
    </source>
</reference>
<sequence length="66" mass="6994">MEDYEAQQFRIGQVLSTLLSRMPPASLVAGNSPTAPVPQAAVSSAGEPLRYTVPDPIRVSTLAVLQ</sequence>
<evidence type="ECO:0000313" key="2">
    <source>
        <dbReference type="Proteomes" id="UP000694892"/>
    </source>
</evidence>
<organism evidence="1 2">
    <name type="scientific">Xenopus laevis</name>
    <name type="common">African clawed frog</name>
    <dbReference type="NCBI Taxonomy" id="8355"/>
    <lineage>
        <taxon>Eukaryota</taxon>
        <taxon>Metazoa</taxon>
        <taxon>Chordata</taxon>
        <taxon>Craniata</taxon>
        <taxon>Vertebrata</taxon>
        <taxon>Euteleostomi</taxon>
        <taxon>Amphibia</taxon>
        <taxon>Batrachia</taxon>
        <taxon>Anura</taxon>
        <taxon>Pipoidea</taxon>
        <taxon>Pipidae</taxon>
        <taxon>Xenopodinae</taxon>
        <taxon>Xenopus</taxon>
        <taxon>Xenopus</taxon>
    </lineage>
</organism>
<dbReference type="Proteomes" id="UP000694892">
    <property type="component" value="Chromosome 4S"/>
</dbReference>
<gene>
    <name evidence="1" type="ORF">XELAEV_18025902mg</name>
</gene>
<name>A0A974D1P0_XENLA</name>
<evidence type="ECO:0000313" key="1">
    <source>
        <dbReference type="EMBL" id="OCT83362.1"/>
    </source>
</evidence>
<dbReference type="EMBL" id="CM004473">
    <property type="protein sequence ID" value="OCT83362.1"/>
    <property type="molecule type" value="Genomic_DNA"/>
</dbReference>
<proteinExistence type="predicted"/>
<protein>
    <submittedName>
        <fullName evidence="1">Uncharacterized protein</fullName>
    </submittedName>
</protein>
<accession>A0A974D1P0</accession>
<dbReference type="AlphaFoldDB" id="A0A974D1P0"/>